<evidence type="ECO:0000313" key="2">
    <source>
        <dbReference type="EMBL" id="RKF34096.1"/>
    </source>
</evidence>
<protein>
    <recommendedName>
        <fullName evidence="4">Lipoprotein</fullName>
    </recommendedName>
</protein>
<dbReference type="Proteomes" id="UP000286402">
    <property type="component" value="Unassembled WGS sequence"/>
</dbReference>
<evidence type="ECO:0008006" key="4">
    <source>
        <dbReference type="Google" id="ProtNLM"/>
    </source>
</evidence>
<dbReference type="PROSITE" id="PS51257">
    <property type="entry name" value="PROKAR_LIPOPROTEIN"/>
    <property type="match status" value="1"/>
</dbReference>
<sequence length="283" mass="32800">MKPLLLLLFVFSLSSCAFFGKKKDFPEGNYQMILGYSNEEYHKVKRESPQNVEADTYGNDPTIYRSFLSLYDKDKFVMAIDDILLYGKYRFDGDRLELTDEKKGSLALDIVKVKNDFVQLRGDFSQFSSARVPTSEKLYINFALDKTPIRETPSKFDSQVNLWRNAPVKSESEKEIKARALNFVDYSIAYFQHISSSGTHHDYRMDGVESPIIYAENGIVLKAWADVPDSWKELFYNEKNALVAYQYLFDGFKYGSKEEYHVRGLLLITFYLKNLRNSLATNL</sequence>
<dbReference type="AlphaFoldDB" id="A0A420FMJ6"/>
<name>A0A420FMJ6_9SPHI</name>
<gene>
    <name evidence="2" type="ORF">BCY89_10630</name>
</gene>
<feature type="signal peptide" evidence="1">
    <location>
        <begin position="1"/>
        <end position="17"/>
    </location>
</feature>
<keyword evidence="3" id="KW-1185">Reference proteome</keyword>
<proteinExistence type="predicted"/>
<accession>A0A420FMJ6</accession>
<comment type="caution">
    <text evidence="2">The sequence shown here is derived from an EMBL/GenBank/DDBJ whole genome shotgun (WGS) entry which is preliminary data.</text>
</comment>
<dbReference type="RefSeq" id="WP_147420934.1">
    <property type="nucleotide sequence ID" value="NZ_MCAQ01000025.1"/>
</dbReference>
<evidence type="ECO:0000256" key="1">
    <source>
        <dbReference type="SAM" id="SignalP"/>
    </source>
</evidence>
<evidence type="ECO:0000313" key="3">
    <source>
        <dbReference type="Proteomes" id="UP000286402"/>
    </source>
</evidence>
<dbReference type="EMBL" id="MCAQ01000025">
    <property type="protein sequence ID" value="RKF34096.1"/>
    <property type="molecule type" value="Genomic_DNA"/>
</dbReference>
<organism evidence="2 3">
    <name type="scientific">Sphingobacterium siyangense</name>
    <dbReference type="NCBI Taxonomy" id="459529"/>
    <lineage>
        <taxon>Bacteria</taxon>
        <taxon>Pseudomonadati</taxon>
        <taxon>Bacteroidota</taxon>
        <taxon>Sphingobacteriia</taxon>
        <taxon>Sphingobacteriales</taxon>
        <taxon>Sphingobacteriaceae</taxon>
        <taxon>Sphingobacterium</taxon>
    </lineage>
</organism>
<keyword evidence="1" id="KW-0732">Signal</keyword>
<feature type="chain" id="PRO_5019098832" description="Lipoprotein" evidence="1">
    <location>
        <begin position="18"/>
        <end position="283"/>
    </location>
</feature>
<reference evidence="2 3" key="1">
    <citation type="submission" date="2016-07" db="EMBL/GenBank/DDBJ databases">
        <title>Genome analysis of Sphingobacterium siyangense T12B17.</title>
        <authorList>
            <person name="Xu D."/>
            <person name="Su Y."/>
            <person name="Zheng S."/>
        </authorList>
    </citation>
    <scope>NUCLEOTIDE SEQUENCE [LARGE SCALE GENOMIC DNA]</scope>
    <source>
        <strain evidence="2 3">T12B17</strain>
    </source>
</reference>